<dbReference type="InterPro" id="IPR036047">
    <property type="entry name" value="F-box-like_dom_sf"/>
</dbReference>
<organism evidence="2 3">
    <name type="scientific">Leucocoprinus birnbaumii</name>
    <dbReference type="NCBI Taxonomy" id="56174"/>
    <lineage>
        <taxon>Eukaryota</taxon>
        <taxon>Fungi</taxon>
        <taxon>Dikarya</taxon>
        <taxon>Basidiomycota</taxon>
        <taxon>Agaricomycotina</taxon>
        <taxon>Agaricomycetes</taxon>
        <taxon>Agaricomycetidae</taxon>
        <taxon>Agaricales</taxon>
        <taxon>Agaricineae</taxon>
        <taxon>Agaricaceae</taxon>
        <taxon>Leucocoprinus</taxon>
    </lineage>
</organism>
<gene>
    <name evidence="2" type="ORF">NP233_g1153</name>
</gene>
<dbReference type="PROSITE" id="PS50181">
    <property type="entry name" value="FBOX"/>
    <property type="match status" value="1"/>
</dbReference>
<dbReference type="InterPro" id="IPR001810">
    <property type="entry name" value="F-box_dom"/>
</dbReference>
<dbReference type="EMBL" id="JANIEX010000040">
    <property type="protein sequence ID" value="KAJ3575343.1"/>
    <property type="molecule type" value="Genomic_DNA"/>
</dbReference>
<reference evidence="2" key="1">
    <citation type="submission" date="2022-07" db="EMBL/GenBank/DDBJ databases">
        <title>Genome Sequence of Leucocoprinus birnbaumii.</title>
        <authorList>
            <person name="Buettner E."/>
        </authorList>
    </citation>
    <scope>NUCLEOTIDE SEQUENCE</scope>
    <source>
        <strain evidence="2">VT141</strain>
    </source>
</reference>
<keyword evidence="3" id="KW-1185">Reference proteome</keyword>
<dbReference type="CDD" id="cd09917">
    <property type="entry name" value="F-box_SF"/>
    <property type="match status" value="1"/>
</dbReference>
<evidence type="ECO:0000259" key="1">
    <source>
        <dbReference type="PROSITE" id="PS50181"/>
    </source>
</evidence>
<dbReference type="Gene3D" id="1.20.1280.50">
    <property type="match status" value="1"/>
</dbReference>
<dbReference type="SMART" id="SM00256">
    <property type="entry name" value="FBOX"/>
    <property type="match status" value="1"/>
</dbReference>
<feature type="domain" description="F-box" evidence="1">
    <location>
        <begin position="2"/>
        <end position="48"/>
    </location>
</feature>
<dbReference type="Pfam" id="PF12937">
    <property type="entry name" value="F-box-like"/>
    <property type="match status" value="1"/>
</dbReference>
<evidence type="ECO:0000313" key="3">
    <source>
        <dbReference type="Proteomes" id="UP001213000"/>
    </source>
</evidence>
<comment type="caution">
    <text evidence="2">The sequence shown here is derived from an EMBL/GenBank/DDBJ whole genome shotgun (WGS) entry which is preliminary data.</text>
</comment>
<protein>
    <recommendedName>
        <fullName evidence="1">F-box domain-containing protein</fullName>
    </recommendedName>
</protein>
<dbReference type="AlphaFoldDB" id="A0AAD5YZR9"/>
<dbReference type="SUPFAM" id="SSF81383">
    <property type="entry name" value="F-box domain"/>
    <property type="match status" value="1"/>
</dbReference>
<proteinExistence type="predicted"/>
<name>A0AAD5YZR9_9AGAR</name>
<dbReference type="Proteomes" id="UP001213000">
    <property type="component" value="Unassembled WGS sequence"/>
</dbReference>
<sequence>MPQTLSSVPDDVFIEILGHLPALTVLRCRTVCRRFYLVSKIRSVWIKVSRMTKYPSPPIELKSLPTPELEMRLAQAENTYERWNDPRPSTFRFRKGLSLSSPTPGSCIISFYGNMLPYFVLVTQGMPRLTVWYHKGSSTVVFEHELPISCGQVVRHIDPRTGALYIVGVQPNSDEDDYMTKTIKVIKFEVSRAGAITSTLEYEFLWRSPNIIQVHLAGRHMILAELIASPQISTLIDLETRQTVLYSLPDEKLSGLIRWMDVAYQTPSPFILQINKGTRFFLLTPPSSKFPQDSEALNFQNTFHGALPNLLNRRVYTLPYSDNSVLLVGVNPQGARSMNLQLILITLEDDTPTCKLIQSIPFQGICVSFFIAPCSTYSESTLGILSVGPAFVPDRSGDKHYAVTVHLGRGGTSGKPSLATREMDLSITGTIRSFEPYLGQILLEDMHERGQSSQLIEMDFALTV</sequence>
<evidence type="ECO:0000313" key="2">
    <source>
        <dbReference type="EMBL" id="KAJ3575343.1"/>
    </source>
</evidence>
<accession>A0AAD5YZR9</accession>